<organism evidence="1 2">
    <name type="scientific">Komagataella phaffii (strain ATCC 76273 / CBS 7435 / CECT 11047 / NRRL Y-11430 / Wegner 21-1)</name>
    <name type="common">Yeast</name>
    <name type="synonym">Pichia pastoris</name>
    <dbReference type="NCBI Taxonomy" id="981350"/>
    <lineage>
        <taxon>Eukaryota</taxon>
        <taxon>Fungi</taxon>
        <taxon>Dikarya</taxon>
        <taxon>Ascomycota</taxon>
        <taxon>Saccharomycotina</taxon>
        <taxon>Pichiomycetes</taxon>
        <taxon>Pichiales</taxon>
        <taxon>Pichiaceae</taxon>
        <taxon>Komagataella</taxon>
    </lineage>
</organism>
<evidence type="ECO:0000313" key="2">
    <source>
        <dbReference type="Proteomes" id="UP000006853"/>
    </source>
</evidence>
<sequence length="81" mass="9049">MPDPEAKFKDFSIPLKVDHALIIFCPSVTQILNAVQTVHHDRSIKLAFSRCIEEDSKTLFSAQSVKSLAIIVIEEVAPTLR</sequence>
<dbReference type="EMBL" id="FR839631">
    <property type="protein sequence ID" value="SCV12440.1"/>
    <property type="molecule type" value="Genomic_DNA"/>
</dbReference>
<reference evidence="1 2" key="2">
    <citation type="journal article" date="2016" name="FEMS Yeast Res.">
        <title>Curation of the genome annotation of Pichia pastoris (Komagataella phaffii) CBS7435 from gene level to protein function.</title>
        <authorList>
            <person name="Valli M."/>
            <person name="Tatto N.E."/>
            <person name="Peymann A."/>
            <person name="Gruber C."/>
            <person name="Landes N."/>
            <person name="Ekker H."/>
            <person name="Thallinger G.G."/>
            <person name="Mattanovich D."/>
            <person name="Gasser B."/>
            <person name="Graf A.B."/>
        </authorList>
    </citation>
    <scope>GENOME REANNOTATION</scope>
    <source>
        <strain evidence="1 2">ATCC 76273 / CBS 7435 / CECT 11047 / NRRL Y-11430 / Wegner 21-1</strain>
    </source>
</reference>
<keyword evidence="2" id="KW-1185">Reference proteome</keyword>
<dbReference type="Proteomes" id="UP000006853">
    <property type="component" value="Chromosome 4"/>
</dbReference>
<reference evidence="1 2" key="1">
    <citation type="journal article" date="2011" name="J. Biotechnol.">
        <title>High-quality genome sequence of Pichia pastoris CBS7435.</title>
        <authorList>
            <person name="Kuberl A."/>
            <person name="Schneider J."/>
            <person name="Thallinger G.G."/>
            <person name="Anderl I."/>
            <person name="Wibberg D."/>
            <person name="Hajek T."/>
            <person name="Jaenicke S."/>
            <person name="Brinkrolf K."/>
            <person name="Goesmann A."/>
            <person name="Szczepanowski R."/>
            <person name="Puhler A."/>
            <person name="Schwab H."/>
            <person name="Glieder A."/>
            <person name="Pichler H."/>
        </authorList>
    </citation>
    <scope>NUCLEOTIDE SEQUENCE [LARGE SCALE GENOMIC DNA]</scope>
    <source>
        <strain evidence="2">ATCC 76273 / CBS 7435 / CECT 11047 / NRRL Y-11430 / Wegner 21-1</strain>
    </source>
</reference>
<dbReference type="AlphaFoldDB" id="A0A1G4KR11"/>
<proteinExistence type="predicted"/>
<name>A0A1G4KR11_KOMPC</name>
<protein>
    <submittedName>
        <fullName evidence="1">Uncharacterized protein</fullName>
    </submittedName>
</protein>
<gene>
    <name evidence="1" type="ordered locus">PP7435_Chr4-2126</name>
</gene>
<accession>A0A1G4KR11</accession>
<evidence type="ECO:0000313" key="1">
    <source>
        <dbReference type="EMBL" id="SCV12440.1"/>
    </source>
</evidence>